<keyword evidence="3" id="KW-1185">Reference proteome</keyword>
<comment type="caution">
    <text evidence="2">The sequence shown here is derived from an EMBL/GenBank/DDBJ whole genome shotgun (WGS) entry which is preliminary data.</text>
</comment>
<organism evidence="2 3">
    <name type="scientific">Trifolium medium</name>
    <dbReference type="NCBI Taxonomy" id="97028"/>
    <lineage>
        <taxon>Eukaryota</taxon>
        <taxon>Viridiplantae</taxon>
        <taxon>Streptophyta</taxon>
        <taxon>Embryophyta</taxon>
        <taxon>Tracheophyta</taxon>
        <taxon>Spermatophyta</taxon>
        <taxon>Magnoliopsida</taxon>
        <taxon>eudicotyledons</taxon>
        <taxon>Gunneridae</taxon>
        <taxon>Pentapetalae</taxon>
        <taxon>rosids</taxon>
        <taxon>fabids</taxon>
        <taxon>Fabales</taxon>
        <taxon>Fabaceae</taxon>
        <taxon>Papilionoideae</taxon>
        <taxon>50 kb inversion clade</taxon>
        <taxon>NPAAA clade</taxon>
        <taxon>Hologalegina</taxon>
        <taxon>IRL clade</taxon>
        <taxon>Trifolieae</taxon>
        <taxon>Trifolium</taxon>
    </lineage>
</organism>
<evidence type="ECO:0000313" key="3">
    <source>
        <dbReference type="Proteomes" id="UP000265520"/>
    </source>
</evidence>
<dbReference type="Proteomes" id="UP000265520">
    <property type="component" value="Unassembled WGS sequence"/>
</dbReference>
<reference evidence="2 3" key="1">
    <citation type="journal article" date="2018" name="Front. Plant Sci.">
        <title>Red Clover (Trifolium pratense) and Zigzag Clover (T. medium) - A Picture of Genomic Similarities and Differences.</title>
        <authorList>
            <person name="Dluhosova J."/>
            <person name="Istvanek J."/>
            <person name="Nedelnik J."/>
            <person name="Repkova J."/>
        </authorList>
    </citation>
    <scope>NUCLEOTIDE SEQUENCE [LARGE SCALE GENOMIC DNA]</scope>
    <source>
        <strain evidence="3">cv. 10/8</strain>
        <tissue evidence="2">Leaf</tissue>
    </source>
</reference>
<evidence type="ECO:0000313" key="2">
    <source>
        <dbReference type="EMBL" id="MCI26128.1"/>
    </source>
</evidence>
<proteinExistence type="predicted"/>
<evidence type="ECO:0000256" key="1">
    <source>
        <dbReference type="SAM" id="MobiDB-lite"/>
    </source>
</evidence>
<feature type="compositionally biased region" description="Low complexity" evidence="1">
    <location>
        <begin position="1"/>
        <end position="10"/>
    </location>
</feature>
<protein>
    <submittedName>
        <fullName evidence="2">Uncharacterized protein</fullName>
    </submittedName>
</protein>
<feature type="region of interest" description="Disordered" evidence="1">
    <location>
        <begin position="1"/>
        <end position="28"/>
    </location>
</feature>
<feature type="non-terminal residue" evidence="2">
    <location>
        <position position="1"/>
    </location>
</feature>
<sequence length="130" mass="14409">SSSSKPMISSIADEDNDSDSNVETPEIESLNVEANVETRARSTRTRQAPARLQDCELANDSEVNEEGELVQCALLTGAEPINYLEALNDRKREKGMEEGLNAIERSQTCELVKLPTEKNAMEVNLKLEKN</sequence>
<name>A0A392QPG0_9FABA</name>
<dbReference type="EMBL" id="LXQA010151478">
    <property type="protein sequence ID" value="MCI26128.1"/>
    <property type="molecule type" value="Genomic_DNA"/>
</dbReference>
<dbReference type="AlphaFoldDB" id="A0A392QPG0"/>
<accession>A0A392QPG0</accession>